<dbReference type="GO" id="GO:0046872">
    <property type="term" value="F:metal ion binding"/>
    <property type="evidence" value="ECO:0007669"/>
    <property type="project" value="UniProtKB-KW"/>
</dbReference>
<evidence type="ECO:0000259" key="4">
    <source>
        <dbReference type="Pfam" id="PF00884"/>
    </source>
</evidence>
<evidence type="ECO:0000313" key="5">
    <source>
        <dbReference type="EMBL" id="EHI57474.1"/>
    </source>
</evidence>
<keyword evidence="6" id="KW-1185">Reference proteome</keyword>
<dbReference type="Proteomes" id="UP000005384">
    <property type="component" value="Unassembled WGS sequence"/>
</dbReference>
<sequence>MKEKTNVLMISVDQLGRSHTPLGGDPVSMMPTLRHLAEHGIEFENCYSECPVCIPARRSLMTGLSPRSHGDRIYNDTLPMPEVTTLAQAFRNHGYQAYSVGKLHVYPQRDRIGFDDALIVEEGRYEFGEVDDYQIWLAERGYTGEEFMHGMGNNVYYTRPWHLPEEVHPTNWTTKKMCETIKRRNPLKPGFFYVSYQFPHPPLVPLQCYLEQYRDVSLEMPLEGDWLDSADVIKEMTTAAGRYTEREVELARRAYYAQCTHIDHQIRLLIGTLRECNMIDNTLIVFWSDHGDMLFDHRMVAKRSFYENAANIPMVLSGRPVIEHMGETDSRLCCLQDVMPTLLELCGLEIPGSVEGISMVSSGKREYLYGEVGEGRKASRMIRDSRYKLIYYPWGNVTQLFDMEKDRKELHDCSEEKEYREIRERLTEELIKNLYGEDISWLKDGRLAGALPAPASQNSQNPKPSPDYGLNNQRGYHWPPPKGYNNIGKNA</sequence>
<name>G5IM55_9FIRM</name>
<feature type="region of interest" description="Disordered" evidence="3">
    <location>
        <begin position="451"/>
        <end position="491"/>
    </location>
</feature>
<comment type="caution">
    <text evidence="5">The sequence shown here is derived from an EMBL/GenBank/DDBJ whole genome shotgun (WGS) entry which is preliminary data.</text>
</comment>
<dbReference type="InterPro" id="IPR000917">
    <property type="entry name" value="Sulfatase_N"/>
</dbReference>
<dbReference type="EMBL" id="ADLN01000120">
    <property type="protein sequence ID" value="EHI57474.1"/>
    <property type="molecule type" value="Genomic_DNA"/>
</dbReference>
<accession>G5IM55</accession>
<gene>
    <name evidence="5" type="ORF">HMPREF9473_04583</name>
</gene>
<evidence type="ECO:0000313" key="6">
    <source>
        <dbReference type="Proteomes" id="UP000005384"/>
    </source>
</evidence>
<dbReference type="Pfam" id="PF00884">
    <property type="entry name" value="Sulfatase"/>
    <property type="match status" value="1"/>
</dbReference>
<feature type="domain" description="Sulfatase N-terminal" evidence="4">
    <location>
        <begin position="6"/>
        <end position="347"/>
    </location>
</feature>
<proteinExistence type="predicted"/>
<dbReference type="PANTHER" id="PTHR45953:SF1">
    <property type="entry name" value="IDURONATE 2-SULFATASE"/>
    <property type="match status" value="1"/>
</dbReference>
<dbReference type="HOGENOM" id="CLU_006332_9_2_9"/>
<dbReference type="GO" id="GO:0008484">
    <property type="term" value="F:sulfuric ester hydrolase activity"/>
    <property type="evidence" value="ECO:0007669"/>
    <property type="project" value="TreeGrafter"/>
</dbReference>
<evidence type="ECO:0000256" key="3">
    <source>
        <dbReference type="SAM" id="MobiDB-lite"/>
    </source>
</evidence>
<dbReference type="AlphaFoldDB" id="G5IM55"/>
<reference evidence="5 6" key="1">
    <citation type="submission" date="2011-08" db="EMBL/GenBank/DDBJ databases">
        <title>The Genome Sequence of Clostridium hathewayi WAL-18680.</title>
        <authorList>
            <consortium name="The Broad Institute Genome Sequencing Platform"/>
            <person name="Earl A."/>
            <person name="Ward D."/>
            <person name="Feldgarden M."/>
            <person name="Gevers D."/>
            <person name="Finegold S.M."/>
            <person name="Summanen P.H."/>
            <person name="Molitoris D.R."/>
            <person name="Song M."/>
            <person name="Daigneault M."/>
            <person name="Allen-Vercoe E."/>
            <person name="Young S.K."/>
            <person name="Zeng Q."/>
            <person name="Gargeya S."/>
            <person name="Fitzgerald M."/>
            <person name="Haas B."/>
            <person name="Abouelleil A."/>
            <person name="Alvarado L."/>
            <person name="Arachchi H.M."/>
            <person name="Berlin A."/>
            <person name="Brown A."/>
            <person name="Chapman S.B."/>
            <person name="Chen Z."/>
            <person name="Dunbar C."/>
            <person name="Freedman E."/>
            <person name="Gearin G."/>
            <person name="Gellesch M."/>
            <person name="Goldberg J."/>
            <person name="Griggs A."/>
            <person name="Gujja S."/>
            <person name="Heiman D."/>
            <person name="Howarth C."/>
            <person name="Larson L."/>
            <person name="Lui A."/>
            <person name="MacDonald P.J.P."/>
            <person name="Montmayeur A."/>
            <person name="Murphy C."/>
            <person name="Neiman D."/>
            <person name="Pearson M."/>
            <person name="Priest M."/>
            <person name="Roberts A."/>
            <person name="Saif S."/>
            <person name="Shea T."/>
            <person name="Shenoy N."/>
            <person name="Sisk P."/>
            <person name="Stolte C."/>
            <person name="Sykes S."/>
            <person name="Wortman J."/>
            <person name="Nusbaum C."/>
            <person name="Birren B."/>
        </authorList>
    </citation>
    <scope>NUCLEOTIDE SEQUENCE [LARGE SCALE GENOMIC DNA]</scope>
    <source>
        <strain evidence="5 6">WAL-18680</strain>
    </source>
</reference>
<dbReference type="RefSeq" id="WP_006782571.1">
    <property type="nucleotide sequence ID" value="NZ_CP040506.1"/>
</dbReference>
<keyword evidence="1" id="KW-0479">Metal-binding</keyword>
<keyword evidence="2" id="KW-0378">Hydrolase</keyword>
<dbReference type="OrthoDB" id="279611at2"/>
<dbReference type="GO" id="GO:0005737">
    <property type="term" value="C:cytoplasm"/>
    <property type="evidence" value="ECO:0007669"/>
    <property type="project" value="TreeGrafter"/>
</dbReference>
<evidence type="ECO:0000256" key="1">
    <source>
        <dbReference type="ARBA" id="ARBA00022723"/>
    </source>
</evidence>
<dbReference type="Gene3D" id="3.40.720.10">
    <property type="entry name" value="Alkaline Phosphatase, subunit A"/>
    <property type="match status" value="1"/>
</dbReference>
<dbReference type="PATRIC" id="fig|742737.3.peg.4570"/>
<dbReference type="InterPro" id="IPR017850">
    <property type="entry name" value="Alkaline_phosphatase_core_sf"/>
</dbReference>
<dbReference type="SUPFAM" id="SSF53649">
    <property type="entry name" value="Alkaline phosphatase-like"/>
    <property type="match status" value="1"/>
</dbReference>
<dbReference type="PANTHER" id="PTHR45953">
    <property type="entry name" value="IDURONATE 2-SULFATASE"/>
    <property type="match status" value="1"/>
</dbReference>
<organism evidence="5 6">
    <name type="scientific">Hungatella hathewayi WAL-18680</name>
    <dbReference type="NCBI Taxonomy" id="742737"/>
    <lineage>
        <taxon>Bacteria</taxon>
        <taxon>Bacillati</taxon>
        <taxon>Bacillota</taxon>
        <taxon>Clostridia</taxon>
        <taxon>Lachnospirales</taxon>
        <taxon>Lachnospiraceae</taxon>
        <taxon>Hungatella</taxon>
    </lineage>
</organism>
<evidence type="ECO:0000256" key="2">
    <source>
        <dbReference type="ARBA" id="ARBA00022801"/>
    </source>
</evidence>
<protein>
    <recommendedName>
        <fullName evidence="4">Sulfatase N-terminal domain-containing protein</fullName>
    </recommendedName>
</protein>